<name>A0AAC8QC34_9BACT</name>
<feature type="region of interest" description="Disordered" evidence="1">
    <location>
        <begin position="30"/>
        <end position="56"/>
    </location>
</feature>
<dbReference type="EMBL" id="CP011509">
    <property type="protein sequence ID" value="AKJ04736.1"/>
    <property type="molecule type" value="Genomic_DNA"/>
</dbReference>
<dbReference type="KEGG" id="age:AA314_06362"/>
<dbReference type="Proteomes" id="UP000035579">
    <property type="component" value="Chromosome"/>
</dbReference>
<reference evidence="2 3" key="1">
    <citation type="submission" date="2015-05" db="EMBL/GenBank/DDBJ databases">
        <title>Genome assembly of Archangium gephyra DSM 2261.</title>
        <authorList>
            <person name="Sharma G."/>
            <person name="Subramanian S."/>
        </authorList>
    </citation>
    <scope>NUCLEOTIDE SEQUENCE [LARGE SCALE GENOMIC DNA]</scope>
    <source>
        <strain evidence="2 3">DSM 2261</strain>
    </source>
</reference>
<gene>
    <name evidence="2" type="ORF">AA314_06362</name>
</gene>
<proteinExistence type="predicted"/>
<protein>
    <submittedName>
        <fullName evidence="2">Uncharacterized protein</fullName>
    </submittedName>
</protein>
<accession>A0AAC8QC34</accession>
<organism evidence="2 3">
    <name type="scientific">Archangium gephyra</name>
    <dbReference type="NCBI Taxonomy" id="48"/>
    <lineage>
        <taxon>Bacteria</taxon>
        <taxon>Pseudomonadati</taxon>
        <taxon>Myxococcota</taxon>
        <taxon>Myxococcia</taxon>
        <taxon>Myxococcales</taxon>
        <taxon>Cystobacterineae</taxon>
        <taxon>Archangiaceae</taxon>
        <taxon>Archangium</taxon>
    </lineage>
</organism>
<evidence type="ECO:0000256" key="1">
    <source>
        <dbReference type="SAM" id="MobiDB-lite"/>
    </source>
</evidence>
<sequence>MTGALPVLRTTMRYLHLGKGETHRALQMLEEGRGGSPAWSHPGDAPGPENTEAGNP</sequence>
<evidence type="ECO:0000313" key="3">
    <source>
        <dbReference type="Proteomes" id="UP000035579"/>
    </source>
</evidence>
<evidence type="ECO:0000313" key="2">
    <source>
        <dbReference type="EMBL" id="AKJ04736.1"/>
    </source>
</evidence>
<dbReference type="AlphaFoldDB" id="A0AAC8QC34"/>